<evidence type="ECO:0000256" key="1">
    <source>
        <dbReference type="ARBA" id="ARBA00023125"/>
    </source>
</evidence>
<dbReference type="InterPro" id="IPR023772">
    <property type="entry name" value="DNA-bd_HTH_TetR-type_CS"/>
</dbReference>
<protein>
    <recommendedName>
        <fullName evidence="3">HTH tetR-type domain-containing protein</fullName>
    </recommendedName>
</protein>
<evidence type="ECO:0000313" key="5">
    <source>
        <dbReference type="Proteomes" id="UP000431401"/>
    </source>
</evidence>
<dbReference type="Proteomes" id="UP000431401">
    <property type="component" value="Unassembled WGS sequence"/>
</dbReference>
<organism evidence="4 5">
    <name type="scientific">Nocardia aurantia</name>
    <dbReference type="NCBI Taxonomy" id="2585199"/>
    <lineage>
        <taxon>Bacteria</taxon>
        <taxon>Bacillati</taxon>
        <taxon>Actinomycetota</taxon>
        <taxon>Actinomycetes</taxon>
        <taxon>Mycobacteriales</taxon>
        <taxon>Nocardiaceae</taxon>
        <taxon>Nocardia</taxon>
    </lineage>
</organism>
<gene>
    <name evidence="4" type="ORF">NRB56_28730</name>
</gene>
<dbReference type="Pfam" id="PF00440">
    <property type="entry name" value="TetR_N"/>
    <property type="match status" value="1"/>
</dbReference>
<dbReference type="SUPFAM" id="SSF46689">
    <property type="entry name" value="Homeodomain-like"/>
    <property type="match status" value="1"/>
</dbReference>
<dbReference type="PROSITE" id="PS01081">
    <property type="entry name" value="HTH_TETR_1"/>
    <property type="match status" value="1"/>
</dbReference>
<evidence type="ECO:0000259" key="3">
    <source>
        <dbReference type="PROSITE" id="PS50977"/>
    </source>
</evidence>
<dbReference type="Gene3D" id="1.10.10.60">
    <property type="entry name" value="Homeodomain-like"/>
    <property type="match status" value="1"/>
</dbReference>
<evidence type="ECO:0000313" key="4">
    <source>
        <dbReference type="EMBL" id="MQY27290.1"/>
    </source>
</evidence>
<proteinExistence type="predicted"/>
<accession>A0A7K0DNH6</accession>
<comment type="caution">
    <text evidence="4">The sequence shown here is derived from an EMBL/GenBank/DDBJ whole genome shotgun (WGS) entry which is preliminary data.</text>
</comment>
<feature type="DNA-binding region" description="H-T-H motif" evidence="2">
    <location>
        <begin position="18"/>
        <end position="37"/>
    </location>
</feature>
<dbReference type="InterPro" id="IPR009057">
    <property type="entry name" value="Homeodomain-like_sf"/>
</dbReference>
<feature type="domain" description="HTH tetR-type" evidence="3">
    <location>
        <begin position="1"/>
        <end position="55"/>
    </location>
</feature>
<dbReference type="GO" id="GO:0003677">
    <property type="term" value="F:DNA binding"/>
    <property type="evidence" value="ECO:0007669"/>
    <property type="project" value="UniProtKB-UniRule"/>
</dbReference>
<reference evidence="4 5" key="1">
    <citation type="submission" date="2019-10" db="EMBL/GenBank/DDBJ databases">
        <title>Nocardia macrotermitis sp. nov. and Nocardia aurantia sp. nov., isolated from the gut of fungus growing-termite Macrotermes natalensis.</title>
        <authorList>
            <person name="Benndorf R."/>
            <person name="Schwitalla J."/>
            <person name="Martin K."/>
            <person name="De Beer W."/>
            <person name="Kaster A.-K."/>
            <person name="Vollmers J."/>
            <person name="Poulsen M."/>
            <person name="Beemelmanns C."/>
        </authorList>
    </citation>
    <scope>NUCLEOTIDE SEQUENCE [LARGE SCALE GENOMIC DNA]</scope>
    <source>
        <strain evidence="4 5">RB56</strain>
    </source>
</reference>
<evidence type="ECO:0000256" key="2">
    <source>
        <dbReference type="PROSITE-ProRule" id="PRU00335"/>
    </source>
</evidence>
<keyword evidence="5" id="KW-1185">Reference proteome</keyword>
<dbReference type="PROSITE" id="PS50977">
    <property type="entry name" value="HTH_TETR_2"/>
    <property type="match status" value="1"/>
</dbReference>
<dbReference type="AlphaFoldDB" id="A0A7K0DNH6"/>
<keyword evidence="1 2" id="KW-0238">DNA-binding</keyword>
<name>A0A7K0DNH6_9NOCA</name>
<dbReference type="InterPro" id="IPR001647">
    <property type="entry name" value="HTH_TetR"/>
</dbReference>
<dbReference type="Gene3D" id="1.10.357.10">
    <property type="entry name" value="Tetracycline Repressor, domain 2"/>
    <property type="match status" value="1"/>
</dbReference>
<dbReference type="EMBL" id="WEGI01000006">
    <property type="protein sequence ID" value="MQY27290.1"/>
    <property type="molecule type" value="Genomic_DNA"/>
</dbReference>
<sequence>MLDAGLALLEEGGYEAFTIAAVCDRAGIAPRAVYDRVDTKDALFLAVYEHGIARVRADHAVFMDRQHWNEFAGTALAREAVVQMAAVFDRHAAFLRSVVLISGVHPEIYRRGAAYSRELGRLVSTVLLTDREHIDQPDPDLAVRAAFNTAFSTLVLRVAYGPEFATSISDDRLFSDTLVAMVQRYLFQEGEASPQ</sequence>